<dbReference type="PANTHER" id="PTHR23324">
    <property type="entry name" value="SEC14 RELATED PROTEIN"/>
    <property type="match status" value="1"/>
</dbReference>
<accession>A0A1D2MYD9</accession>
<dbReference type="PANTHER" id="PTHR23324:SF83">
    <property type="entry name" value="SEC14-LIKE PROTEIN 2"/>
    <property type="match status" value="1"/>
</dbReference>
<dbReference type="InterPro" id="IPR027417">
    <property type="entry name" value="P-loop_NTPase"/>
</dbReference>
<gene>
    <name evidence="4" type="ORF">Ocin01_08623</name>
</gene>
<dbReference type="CDD" id="cd22967">
    <property type="entry name" value="DD_AK7"/>
    <property type="match status" value="1"/>
</dbReference>
<dbReference type="Proteomes" id="UP000094527">
    <property type="component" value="Unassembled WGS sequence"/>
</dbReference>
<keyword evidence="4" id="KW-0808">Transferase</keyword>
<evidence type="ECO:0000313" key="5">
    <source>
        <dbReference type="Proteomes" id="UP000094527"/>
    </source>
</evidence>
<dbReference type="InterPro" id="IPR007858">
    <property type="entry name" value="Dpy-30_motif"/>
</dbReference>
<dbReference type="Gene3D" id="1.20.890.10">
    <property type="entry name" value="cAMP-dependent protein kinase regulatory subunit, dimerization-anchoring domain"/>
    <property type="match status" value="1"/>
</dbReference>
<dbReference type="STRING" id="48709.A0A1D2MYD9"/>
<dbReference type="GO" id="GO:0016301">
    <property type="term" value="F:kinase activity"/>
    <property type="evidence" value="ECO:0007669"/>
    <property type="project" value="UniProtKB-KW"/>
</dbReference>
<dbReference type="OrthoDB" id="10262413at2759"/>
<dbReference type="InterPro" id="IPR001251">
    <property type="entry name" value="CRAL-TRIO_dom"/>
</dbReference>
<dbReference type="Gene3D" id="3.40.50.720">
    <property type="entry name" value="NAD(P)-binding Rossmann-like Domain"/>
    <property type="match status" value="1"/>
</dbReference>
<dbReference type="InterPro" id="IPR047499">
    <property type="entry name" value="DD_AK7"/>
</dbReference>
<dbReference type="SUPFAM" id="SSF51735">
    <property type="entry name" value="NAD(P)-binding Rossmann-fold domains"/>
    <property type="match status" value="1"/>
</dbReference>
<dbReference type="InterPro" id="IPR036273">
    <property type="entry name" value="CRAL/TRIO_N_dom_sf"/>
</dbReference>
<dbReference type="SUPFAM" id="SSF52087">
    <property type="entry name" value="CRAL/TRIO domain"/>
    <property type="match status" value="1"/>
</dbReference>
<dbReference type="AlphaFoldDB" id="A0A1D2MYD9"/>
<feature type="region of interest" description="Disordered" evidence="2">
    <location>
        <begin position="460"/>
        <end position="479"/>
    </location>
</feature>
<dbReference type="SMART" id="SM00516">
    <property type="entry name" value="SEC14"/>
    <property type="match status" value="1"/>
</dbReference>
<dbReference type="Gene3D" id="3.40.525.10">
    <property type="entry name" value="CRAL-TRIO lipid binding domain"/>
    <property type="match status" value="1"/>
</dbReference>
<reference evidence="4 5" key="1">
    <citation type="journal article" date="2016" name="Genome Biol. Evol.">
        <title>Gene Family Evolution Reflects Adaptation to Soil Environmental Stressors in the Genome of the Collembolan Orchesella cincta.</title>
        <authorList>
            <person name="Faddeeva-Vakhrusheva A."/>
            <person name="Derks M.F."/>
            <person name="Anvar S.Y."/>
            <person name="Agamennone V."/>
            <person name="Suring W."/>
            <person name="Smit S."/>
            <person name="van Straalen N.M."/>
            <person name="Roelofs D."/>
        </authorList>
    </citation>
    <scope>NUCLEOTIDE SEQUENCE [LARGE SCALE GENOMIC DNA]</scope>
    <source>
        <tissue evidence="4">Mixed pool</tissue>
    </source>
</reference>
<comment type="caution">
    <text evidence="4">The sequence shown here is derived from an EMBL/GenBank/DDBJ whole genome shotgun (WGS) entry which is preliminary data.</text>
</comment>
<evidence type="ECO:0000256" key="1">
    <source>
        <dbReference type="SAM" id="Coils"/>
    </source>
</evidence>
<dbReference type="InterPro" id="IPR036865">
    <property type="entry name" value="CRAL-TRIO_dom_sf"/>
</dbReference>
<dbReference type="CDD" id="cd00170">
    <property type="entry name" value="SEC14"/>
    <property type="match status" value="1"/>
</dbReference>
<keyword evidence="4" id="KW-0418">Kinase</keyword>
<organism evidence="4 5">
    <name type="scientific">Orchesella cincta</name>
    <name type="common">Springtail</name>
    <name type="synonym">Podura cincta</name>
    <dbReference type="NCBI Taxonomy" id="48709"/>
    <lineage>
        <taxon>Eukaryota</taxon>
        <taxon>Metazoa</taxon>
        <taxon>Ecdysozoa</taxon>
        <taxon>Arthropoda</taxon>
        <taxon>Hexapoda</taxon>
        <taxon>Collembola</taxon>
        <taxon>Entomobryomorpha</taxon>
        <taxon>Entomobryoidea</taxon>
        <taxon>Orchesellidae</taxon>
        <taxon>Orchesellinae</taxon>
        <taxon>Orchesella</taxon>
    </lineage>
</organism>
<protein>
    <submittedName>
        <fullName evidence="4">Adenylate kinase 7</fullName>
    </submittedName>
</protein>
<proteinExistence type="predicted"/>
<dbReference type="SUPFAM" id="SSF46938">
    <property type="entry name" value="CRAL/TRIO N-terminal domain"/>
    <property type="match status" value="1"/>
</dbReference>
<dbReference type="InterPro" id="IPR051064">
    <property type="entry name" value="SEC14/CRAL-TRIO_domain"/>
</dbReference>
<evidence type="ECO:0000313" key="4">
    <source>
        <dbReference type="EMBL" id="ODM98059.1"/>
    </source>
</evidence>
<feature type="coiled-coil region" evidence="1">
    <location>
        <begin position="667"/>
        <end position="717"/>
    </location>
</feature>
<sequence length="1047" mass="119755">MQPEYESAADDDGGSTNRKSEKPIFDVGKTVILVNHDRDIIDTQAVLVNPVDSYVGKYLGHRSRRSPKYWKILGTLSNPKTSLLPWLWAIMKMDDYDAYLREAVKCGVVIYDVTEPSQDRFDEIRGVCDALRARVNTFNVPRIFILISSLHSWSHTKKNNPDDILTEEEYRRRHTKPLSGTSVVERYVVASGKMTKGKLKAYVVGAGAIYGSEESPLHHWFMSAWHNAKYLPIYGTGKNFMPTVYIQDLAKLVQNIMDVPPKLQRYLIAVDPIICQQDQIAKAISRVLGSGRVKRVSEEDIYLNKELTTFQADQHLLDLKIQSAFAMENFNMDFAAEDGFDSIINKVCTEYKQSRNLEPLKVIIGGPPASGKSTIARQISDLYRLNHFTKDDIIKSTIELLKETAGESPETDIHGVDVEREEVIRKEALQVLAEVDDYLGRVAASASAAEQSDVEMEMEMEGGGSPISNQKKSLTPPERDMTKLSDEVFIRLVRWRLLTNQCQNQGFVLDGFPENLNQAKLLFAASDDVMEAAEEDADEGRDVLDPRIVPDRVVILEASDEFLTQRLQSVPAAQLQDKHKDKHFAKLLAEHRELNAVYESSFLYYLDLQEILYFPIDITTGDGLLMQNIIGKLMDMLGKPRNYGRVNIFCLLFQNINKRLSLTFEEEEALKNAQNFEKSQVEDAEKEDMAMIESRELEERRANIQQWMEKLAKVKREEFEREEAALVPLRHYLMAHVVPTLTKGLIDVTRARPDDPVEYLAEFLFANNPGSLNTTLGEHFPNAGNHLRTIMARPADDSELEVLGQFREACQDLLPPQQLRNDAYLLRWVRARDRDLDKALHMLRTSLEWRKKNNIDSIDTEPIPEDFNNFFNCHFGGMDRHGRPVICVPFGEWDIRDMLDKGRKDGLVRFLTQALEILDLTMQEMYRNHFPYKTALQHTQFSVIFDLKGFTYAKLMHKKSIDTLLEVIRLYEANYPETLGSAIIINAPWIFSTLYGMIRPLLSEHTVSKISIYDSKEATWKKAVEVVVEADQIPARYGGNKIDYFPI</sequence>
<dbReference type="SUPFAM" id="SSF52540">
    <property type="entry name" value="P-loop containing nucleoside triphosphate hydrolases"/>
    <property type="match status" value="1"/>
</dbReference>
<evidence type="ECO:0000256" key="2">
    <source>
        <dbReference type="SAM" id="MobiDB-lite"/>
    </source>
</evidence>
<dbReference type="PROSITE" id="PS50191">
    <property type="entry name" value="CRAL_TRIO"/>
    <property type="match status" value="1"/>
</dbReference>
<dbReference type="GO" id="GO:0005737">
    <property type="term" value="C:cytoplasm"/>
    <property type="evidence" value="ECO:0007669"/>
    <property type="project" value="TreeGrafter"/>
</dbReference>
<dbReference type="EMBL" id="LJIJ01000385">
    <property type="protein sequence ID" value="ODM98059.1"/>
    <property type="molecule type" value="Genomic_DNA"/>
</dbReference>
<keyword evidence="5" id="KW-1185">Reference proteome</keyword>
<dbReference type="Pfam" id="PF00650">
    <property type="entry name" value="CRAL_TRIO"/>
    <property type="match status" value="1"/>
</dbReference>
<feature type="domain" description="CRAL-TRIO" evidence="3">
    <location>
        <begin position="863"/>
        <end position="1045"/>
    </location>
</feature>
<keyword evidence="1" id="KW-0175">Coiled coil</keyword>
<evidence type="ECO:0000259" key="3">
    <source>
        <dbReference type="PROSITE" id="PS50191"/>
    </source>
</evidence>
<feature type="region of interest" description="Disordered" evidence="2">
    <location>
        <begin position="1"/>
        <end position="21"/>
    </location>
</feature>
<name>A0A1D2MYD9_ORCCI</name>
<dbReference type="Gene3D" id="3.40.50.300">
    <property type="entry name" value="P-loop containing nucleotide triphosphate hydrolases"/>
    <property type="match status" value="1"/>
</dbReference>
<dbReference type="Pfam" id="PF05186">
    <property type="entry name" value="Dpy-30"/>
    <property type="match status" value="1"/>
</dbReference>
<dbReference type="InterPro" id="IPR036291">
    <property type="entry name" value="NAD(P)-bd_dom_sf"/>
</dbReference>